<dbReference type="InterPro" id="IPR049278">
    <property type="entry name" value="MS_channel_C"/>
</dbReference>
<name>E0XRN0_9PROT</name>
<dbReference type="Gene3D" id="1.10.287.1260">
    <property type="match status" value="1"/>
</dbReference>
<organism evidence="11">
    <name type="scientific">uncultured alpha proteobacterium HF0010_30A23</name>
    <dbReference type="NCBI Taxonomy" id="710802"/>
    <lineage>
        <taxon>Bacteria</taxon>
        <taxon>Pseudomonadati</taxon>
        <taxon>Pseudomonadota</taxon>
        <taxon>Alphaproteobacteria</taxon>
        <taxon>environmental samples</taxon>
    </lineage>
</organism>
<comment type="caution">
    <text evidence="7">Lacks conserved residue(s) required for the propagation of feature annotation.</text>
</comment>
<dbReference type="AlphaFoldDB" id="E0XRN0"/>
<evidence type="ECO:0000259" key="8">
    <source>
        <dbReference type="Pfam" id="PF00924"/>
    </source>
</evidence>
<dbReference type="SUPFAM" id="SSF82689">
    <property type="entry name" value="Mechanosensitive channel protein MscS (YggB), C-terminal domain"/>
    <property type="match status" value="1"/>
</dbReference>
<dbReference type="InterPro" id="IPR023408">
    <property type="entry name" value="MscS_beta-dom_sf"/>
</dbReference>
<evidence type="ECO:0000256" key="7">
    <source>
        <dbReference type="RuleBase" id="RU369025"/>
    </source>
</evidence>
<protein>
    <recommendedName>
        <fullName evidence="7">Small-conductance mechanosensitive channel</fullName>
    </recommendedName>
</protein>
<sequence>MDWLNLTTFIDAMLGQSNNQMLNVLLPLGVKVVGAGVVLVVGWIFAAWFSRVVDRFLAKRTLLDATVEKVLVQILRFTILIVTILVALQMFGVQTATILALLSGVALAIGLAVQGTLSNVAAGVMLLVLRPLKVGEWIAAAGASGSVSRVGLFRTDLVTLGNVLVSVPNTAVFEGSIQNYTRLGRRRMTAVVGVAYDTDLDQAMEVLRAVISANKAWDTDPAPYVYVSNLGDFSVDLSVWAWADGSKYWDAQAAFRLEAKKALDAAGIEIPYPHQVEIHKAD</sequence>
<dbReference type="SUPFAM" id="SSF82861">
    <property type="entry name" value="Mechanosensitive channel protein MscS (YggB), transmembrane region"/>
    <property type="match status" value="1"/>
</dbReference>
<evidence type="ECO:0000256" key="4">
    <source>
        <dbReference type="ARBA" id="ARBA00022692"/>
    </source>
</evidence>
<feature type="transmembrane region" description="Helical" evidence="7">
    <location>
        <begin position="98"/>
        <end position="129"/>
    </location>
</feature>
<evidence type="ECO:0000259" key="9">
    <source>
        <dbReference type="Pfam" id="PF21082"/>
    </source>
</evidence>
<dbReference type="InterPro" id="IPR011014">
    <property type="entry name" value="MscS_channel_TM-2"/>
</dbReference>
<dbReference type="GO" id="GO:0008381">
    <property type="term" value="F:mechanosensitive monoatomic ion channel activity"/>
    <property type="evidence" value="ECO:0007669"/>
    <property type="project" value="InterPro"/>
</dbReference>
<feature type="domain" description="Mechanosensitive ion channel transmembrane helices 2/3" evidence="10">
    <location>
        <begin position="73"/>
        <end position="114"/>
    </location>
</feature>
<keyword evidence="5 7" id="KW-1133">Transmembrane helix</keyword>
<evidence type="ECO:0000259" key="10">
    <source>
        <dbReference type="Pfam" id="PF21088"/>
    </source>
</evidence>
<keyword evidence="7" id="KW-0406">Ion transport</keyword>
<evidence type="ECO:0000256" key="2">
    <source>
        <dbReference type="ARBA" id="ARBA00008017"/>
    </source>
</evidence>
<evidence type="ECO:0000256" key="6">
    <source>
        <dbReference type="ARBA" id="ARBA00023136"/>
    </source>
</evidence>
<dbReference type="Gene3D" id="2.30.30.60">
    <property type="match status" value="1"/>
</dbReference>
<keyword evidence="6 7" id="KW-0472">Membrane</keyword>
<proteinExistence type="inferred from homology"/>
<dbReference type="Pfam" id="PF21082">
    <property type="entry name" value="MS_channel_3rd"/>
    <property type="match status" value="1"/>
</dbReference>
<keyword evidence="7" id="KW-0813">Transport</keyword>
<dbReference type="GO" id="GO:0005886">
    <property type="term" value="C:plasma membrane"/>
    <property type="evidence" value="ECO:0007669"/>
    <property type="project" value="UniProtKB-SubCell"/>
</dbReference>
<dbReference type="PANTHER" id="PTHR30221">
    <property type="entry name" value="SMALL-CONDUCTANCE MECHANOSENSITIVE CHANNEL"/>
    <property type="match status" value="1"/>
</dbReference>
<keyword evidence="3" id="KW-1003">Cell membrane</keyword>
<dbReference type="Pfam" id="PF21088">
    <property type="entry name" value="MS_channel_1st"/>
    <property type="match status" value="1"/>
</dbReference>
<keyword evidence="7" id="KW-0407">Ion channel</keyword>
<evidence type="ECO:0000313" key="11">
    <source>
        <dbReference type="EMBL" id="ADI17071.1"/>
    </source>
</evidence>
<feature type="transmembrane region" description="Helical" evidence="7">
    <location>
        <begin position="28"/>
        <end position="49"/>
    </location>
</feature>
<dbReference type="InterPro" id="IPR045275">
    <property type="entry name" value="MscS_archaea/bacteria_type"/>
</dbReference>
<keyword evidence="7" id="KW-0997">Cell inner membrane</keyword>
<dbReference type="Gene3D" id="3.30.70.100">
    <property type="match status" value="1"/>
</dbReference>
<evidence type="ECO:0000256" key="3">
    <source>
        <dbReference type="ARBA" id="ARBA00022475"/>
    </source>
</evidence>
<comment type="similarity">
    <text evidence="2 7">Belongs to the MscS (TC 1.A.23) family.</text>
</comment>
<dbReference type="PANTHER" id="PTHR30221:SF8">
    <property type="entry name" value="SMALL-CONDUCTANCE MECHANOSENSITIVE CHANNEL"/>
    <property type="match status" value="1"/>
</dbReference>
<feature type="domain" description="Mechanosensitive ion channel MscS C-terminal" evidence="9">
    <location>
        <begin position="190"/>
        <end position="270"/>
    </location>
</feature>
<dbReference type="Pfam" id="PF00924">
    <property type="entry name" value="MS_channel_2nd"/>
    <property type="match status" value="1"/>
</dbReference>
<comment type="subunit">
    <text evidence="7">Homoheptamer.</text>
</comment>
<dbReference type="Pfam" id="PF05552">
    <property type="entry name" value="MS_channel_1st_1"/>
    <property type="match status" value="1"/>
</dbReference>
<dbReference type="InterPro" id="IPR008910">
    <property type="entry name" value="MSC_TM_helix"/>
</dbReference>
<feature type="domain" description="Mechanosensitive ion channel MscS" evidence="8">
    <location>
        <begin position="116"/>
        <end position="182"/>
    </location>
</feature>
<dbReference type="InterPro" id="IPR010920">
    <property type="entry name" value="LSM_dom_sf"/>
</dbReference>
<dbReference type="EMBL" id="GU474853">
    <property type="protein sequence ID" value="ADI17071.1"/>
    <property type="molecule type" value="Genomic_DNA"/>
</dbReference>
<reference evidence="11" key="1">
    <citation type="journal article" date="2011" name="Environ. Microbiol.">
        <title>Time-series analyses of Monterey Bay coastal microbial picoplankton using a 'genome proxy' microarray.</title>
        <authorList>
            <person name="Rich V.I."/>
            <person name="Pham V.D."/>
            <person name="Eppley J."/>
            <person name="Shi Y."/>
            <person name="DeLong E.F."/>
        </authorList>
    </citation>
    <scope>NUCLEOTIDE SEQUENCE</scope>
</reference>
<dbReference type="SUPFAM" id="SSF50182">
    <property type="entry name" value="Sm-like ribonucleoproteins"/>
    <property type="match status" value="1"/>
</dbReference>
<keyword evidence="4 7" id="KW-0812">Transmembrane</keyword>
<dbReference type="InterPro" id="IPR049142">
    <property type="entry name" value="MS_channel_1st"/>
</dbReference>
<feature type="transmembrane region" description="Helical" evidence="7">
    <location>
        <begin position="70"/>
        <end position="92"/>
    </location>
</feature>
<comment type="function">
    <text evidence="7">Mechanosensitive channel that participates in the regulation of osmotic pressure changes within the cell, opening in response to stretch forces in the membrane lipid bilayer, without the need for other proteins. Contributes to normal resistance to hypoosmotic shock. Forms an ion channel of 1.0 nanosiemens conductance with a slight preference for anions.</text>
</comment>
<dbReference type="InterPro" id="IPR011066">
    <property type="entry name" value="MscS_channel_C_sf"/>
</dbReference>
<accession>E0XRN0</accession>
<evidence type="ECO:0000256" key="5">
    <source>
        <dbReference type="ARBA" id="ARBA00022989"/>
    </source>
</evidence>
<comment type="subcellular location">
    <subcellularLocation>
        <location evidence="7">Cell inner membrane</location>
        <topology evidence="7">Multi-pass membrane protein</topology>
    </subcellularLocation>
    <subcellularLocation>
        <location evidence="1">Cell membrane</location>
        <topology evidence="1">Multi-pass membrane protein</topology>
    </subcellularLocation>
</comment>
<dbReference type="InterPro" id="IPR006685">
    <property type="entry name" value="MscS_channel_2nd"/>
</dbReference>
<evidence type="ECO:0000256" key="1">
    <source>
        <dbReference type="ARBA" id="ARBA00004651"/>
    </source>
</evidence>